<dbReference type="RefSeq" id="WP_135972546.1">
    <property type="nucleotide sequence ID" value="NZ_CP039291.1"/>
</dbReference>
<dbReference type="Proteomes" id="UP000296469">
    <property type="component" value="Chromosome"/>
</dbReference>
<sequence>MTAPGRTTPPVATATAAGDAPAWDLLLVLLGAPYAGDTVSTALTWARAAVAAGTRVQVWTCGYATSLSQAALGHAKVAHPLRRHEEHPTSVAWLDALVAEHPDRVRWLVCRFCSEERGQGPHVPAVRVRPAMSFVRHVRESAKTVVVGVV</sequence>
<reference evidence="1 2" key="1">
    <citation type="submission" date="2019-04" db="EMBL/GenBank/DDBJ databases">
        <title>Isolation and identification of Cellulomonas shaoxiangyii sp. Nov. isolated from feces of the Tibetan antelopes (Pantholops hodgsonii) in the Qinghai-Tibet plateau of China.</title>
        <authorList>
            <person name="Tian Z."/>
        </authorList>
    </citation>
    <scope>NUCLEOTIDE SEQUENCE [LARGE SCALE GENOMIC DNA]</scope>
    <source>
        <strain evidence="1 2">Z28</strain>
    </source>
</reference>
<proteinExistence type="predicted"/>
<dbReference type="Gene3D" id="3.40.1260.10">
    <property type="entry name" value="DsrEFH-like"/>
    <property type="match status" value="1"/>
</dbReference>
<gene>
    <name evidence="1" type="ORF">E5225_00705</name>
</gene>
<dbReference type="AlphaFoldDB" id="A0A4V1CMA8"/>
<accession>A0A4V1CMA8</accession>
<organism evidence="1 2">
    <name type="scientific">Cellulomonas shaoxiangyii</name>
    <dbReference type="NCBI Taxonomy" id="2566013"/>
    <lineage>
        <taxon>Bacteria</taxon>
        <taxon>Bacillati</taxon>
        <taxon>Actinomycetota</taxon>
        <taxon>Actinomycetes</taxon>
        <taxon>Micrococcales</taxon>
        <taxon>Cellulomonadaceae</taxon>
        <taxon>Cellulomonas</taxon>
    </lineage>
</organism>
<dbReference type="SUPFAM" id="SSF75169">
    <property type="entry name" value="DsrEFH-like"/>
    <property type="match status" value="1"/>
</dbReference>
<keyword evidence="2" id="KW-1185">Reference proteome</keyword>
<name>A0A4V1CMA8_9CELL</name>
<protein>
    <recommendedName>
        <fullName evidence="3">DsrE family protein</fullName>
    </recommendedName>
</protein>
<evidence type="ECO:0008006" key="3">
    <source>
        <dbReference type="Google" id="ProtNLM"/>
    </source>
</evidence>
<dbReference type="EMBL" id="CP039291">
    <property type="protein sequence ID" value="QCB92295.1"/>
    <property type="molecule type" value="Genomic_DNA"/>
</dbReference>
<dbReference type="OrthoDB" id="3692742at2"/>
<evidence type="ECO:0000313" key="1">
    <source>
        <dbReference type="EMBL" id="QCB92295.1"/>
    </source>
</evidence>
<evidence type="ECO:0000313" key="2">
    <source>
        <dbReference type="Proteomes" id="UP000296469"/>
    </source>
</evidence>
<dbReference type="InterPro" id="IPR027396">
    <property type="entry name" value="DsrEFH-like"/>
</dbReference>
<dbReference type="KEGG" id="celz:E5225_00705"/>